<dbReference type="NCBIfam" id="TIGR03083">
    <property type="entry name" value="maleylpyruvate isomerase family mycothiol-dependent enzyme"/>
    <property type="match status" value="1"/>
</dbReference>
<organism evidence="1 2">
    <name type="scientific">Ornithinimicrobium humiphilum</name>
    <dbReference type="NCBI Taxonomy" id="125288"/>
    <lineage>
        <taxon>Bacteria</taxon>
        <taxon>Bacillati</taxon>
        <taxon>Actinomycetota</taxon>
        <taxon>Actinomycetes</taxon>
        <taxon>Micrococcales</taxon>
        <taxon>Ornithinimicrobiaceae</taxon>
        <taxon>Ornithinimicrobium</taxon>
    </lineage>
</organism>
<accession>A0A543KPJ2</accession>
<dbReference type="AlphaFoldDB" id="A0A543KPJ2"/>
<protein>
    <submittedName>
        <fullName evidence="1">Uncharacterized protein (TIGR03085 family)</fullName>
    </submittedName>
</protein>
<keyword evidence="2" id="KW-1185">Reference proteome</keyword>
<sequence length="216" mass="23622">MKPGTAMRHLFADTALSLGPDAPTLCTPWTVRDLVAHEVVRQSRPDALPGIGLDVGVLRRRTETVQAEIARRDFEELVRTVRQGPPVWWPTRLPGVDELVNTAEFAVHHEDMVRAQPGWEPGPSPYGPELATALWKQLRQAGRVAYRSAPVGVVAVADDYGRVALRRPRPGTGTVVLRGEPIELLLHAFGRTDAAQVRLEGSDADVGALLAHTRAF</sequence>
<comment type="caution">
    <text evidence="1">The sequence shown here is derived from an EMBL/GenBank/DDBJ whole genome shotgun (WGS) entry which is preliminary data.</text>
</comment>
<gene>
    <name evidence="1" type="ORF">FB476_1900</name>
</gene>
<dbReference type="RefSeq" id="WP_141818543.1">
    <property type="nucleotide sequence ID" value="NZ_BAAAIL010000004.1"/>
</dbReference>
<dbReference type="InterPro" id="IPR017519">
    <property type="entry name" value="CHP03085"/>
</dbReference>
<proteinExistence type="predicted"/>
<dbReference type="OrthoDB" id="3268903at2"/>
<evidence type="ECO:0000313" key="1">
    <source>
        <dbReference type="EMBL" id="TQM97005.1"/>
    </source>
</evidence>
<name>A0A543KPJ2_9MICO</name>
<dbReference type="EMBL" id="VFPU01000001">
    <property type="protein sequence ID" value="TQM97005.1"/>
    <property type="molecule type" value="Genomic_DNA"/>
</dbReference>
<dbReference type="InterPro" id="IPR017517">
    <property type="entry name" value="Maleyloyr_isom"/>
</dbReference>
<dbReference type="Proteomes" id="UP000315133">
    <property type="component" value="Unassembled WGS sequence"/>
</dbReference>
<evidence type="ECO:0000313" key="2">
    <source>
        <dbReference type="Proteomes" id="UP000315133"/>
    </source>
</evidence>
<reference evidence="1 2" key="1">
    <citation type="submission" date="2019-06" db="EMBL/GenBank/DDBJ databases">
        <title>Sequencing the genomes of 1000 actinobacteria strains.</title>
        <authorList>
            <person name="Klenk H.-P."/>
        </authorList>
    </citation>
    <scope>NUCLEOTIDE SEQUENCE [LARGE SCALE GENOMIC DNA]</scope>
    <source>
        <strain evidence="1 2">DSM 12362</strain>
    </source>
</reference>
<dbReference type="NCBIfam" id="TIGR03085">
    <property type="entry name" value="TIGR03085 family metal-binding protein"/>
    <property type="match status" value="1"/>
</dbReference>